<feature type="compositionally biased region" description="Basic and acidic residues" evidence="1">
    <location>
        <begin position="58"/>
        <end position="68"/>
    </location>
</feature>
<accession>A0ABD3NFH8</accession>
<evidence type="ECO:0000313" key="3">
    <source>
        <dbReference type="EMBL" id="KAL3773241.1"/>
    </source>
</evidence>
<protein>
    <submittedName>
        <fullName evidence="3">Uncharacterized protein</fullName>
    </submittedName>
</protein>
<keyword evidence="4" id="KW-1185">Reference proteome</keyword>
<reference evidence="3 4" key="1">
    <citation type="submission" date="2024-10" db="EMBL/GenBank/DDBJ databases">
        <title>Updated reference genomes for cyclostephanoid diatoms.</title>
        <authorList>
            <person name="Roberts W.R."/>
            <person name="Alverson A.J."/>
        </authorList>
    </citation>
    <scope>NUCLEOTIDE SEQUENCE [LARGE SCALE GENOMIC DNA]</scope>
    <source>
        <strain evidence="3 4">AJA010-31</strain>
    </source>
</reference>
<feature type="signal peptide" evidence="2">
    <location>
        <begin position="1"/>
        <end position="22"/>
    </location>
</feature>
<comment type="caution">
    <text evidence="3">The sequence shown here is derived from an EMBL/GenBank/DDBJ whole genome shotgun (WGS) entry which is preliminary data.</text>
</comment>
<gene>
    <name evidence="3" type="ORF">ACHAWO_011508</name>
</gene>
<dbReference type="Proteomes" id="UP001530400">
    <property type="component" value="Unassembled WGS sequence"/>
</dbReference>
<keyword evidence="2" id="KW-0732">Signal</keyword>
<dbReference type="EMBL" id="JALLPJ020001241">
    <property type="protein sequence ID" value="KAL3773241.1"/>
    <property type="molecule type" value="Genomic_DNA"/>
</dbReference>
<evidence type="ECO:0000256" key="1">
    <source>
        <dbReference type="SAM" id="MobiDB-lite"/>
    </source>
</evidence>
<feature type="compositionally biased region" description="Acidic residues" evidence="1">
    <location>
        <begin position="154"/>
        <end position="163"/>
    </location>
</feature>
<evidence type="ECO:0000313" key="4">
    <source>
        <dbReference type="Proteomes" id="UP001530400"/>
    </source>
</evidence>
<feature type="region of interest" description="Disordered" evidence="1">
    <location>
        <begin position="28"/>
        <end position="74"/>
    </location>
</feature>
<feature type="region of interest" description="Disordered" evidence="1">
    <location>
        <begin position="270"/>
        <end position="289"/>
    </location>
</feature>
<evidence type="ECO:0000256" key="2">
    <source>
        <dbReference type="SAM" id="SignalP"/>
    </source>
</evidence>
<feature type="chain" id="PRO_5044854538" evidence="2">
    <location>
        <begin position="23"/>
        <end position="317"/>
    </location>
</feature>
<organism evidence="3 4">
    <name type="scientific">Cyclotella atomus</name>
    <dbReference type="NCBI Taxonomy" id="382360"/>
    <lineage>
        <taxon>Eukaryota</taxon>
        <taxon>Sar</taxon>
        <taxon>Stramenopiles</taxon>
        <taxon>Ochrophyta</taxon>
        <taxon>Bacillariophyta</taxon>
        <taxon>Coscinodiscophyceae</taxon>
        <taxon>Thalassiosirophycidae</taxon>
        <taxon>Stephanodiscales</taxon>
        <taxon>Stephanodiscaceae</taxon>
        <taxon>Cyclotella</taxon>
    </lineage>
</organism>
<feature type="compositionally biased region" description="Acidic residues" evidence="1">
    <location>
        <begin position="271"/>
        <end position="289"/>
    </location>
</feature>
<dbReference type="AlphaFoldDB" id="A0ABD3NFH8"/>
<name>A0ABD3NFH8_9STRA</name>
<sequence>MRTINLLLSLLIAFSPVLLTSAQSAKYTQHANNPSSPHRLRQTHHETGKPRQRTYVRRTQERHSKATSEDYVSSSMSVNNVDGYGATPTPAPAVFEATASPVVEEISEETGEAKEHFGPIDVSVDVGGDNNIVTASVQIVQGGGSITMGSEGSYESDDETNEGDDEILDDIILDDDDEPINDVVDDNYAIVDDGWDDYDDAYSSVSMSMSSYDSIDDDYDSTVSEAEEDAYGNDHANDGYSNTVNVETEVDAYGNDGGDDKYAALDLTAESAEDSSIEVDATDDGSMDDNTVEDDFGEYFDDDFVVELPQEENLKLG</sequence>
<feature type="region of interest" description="Disordered" evidence="1">
    <location>
        <begin position="144"/>
        <end position="163"/>
    </location>
</feature>
<proteinExistence type="predicted"/>